<dbReference type="Pfam" id="PF01408">
    <property type="entry name" value="GFO_IDH_MocA"/>
    <property type="match status" value="1"/>
</dbReference>
<organism evidence="3 4">
    <name type="scientific">Candidatus Solincola sediminis</name>
    <dbReference type="NCBI Taxonomy" id="1797199"/>
    <lineage>
        <taxon>Bacteria</taxon>
        <taxon>Bacillati</taxon>
        <taxon>Actinomycetota</taxon>
        <taxon>Candidatus Geothermincolia</taxon>
        <taxon>Candidatus Geothermincolales</taxon>
        <taxon>Candidatus Geothermincolaceae</taxon>
        <taxon>Candidatus Solincola</taxon>
    </lineage>
</organism>
<dbReference type="GO" id="GO:0000166">
    <property type="term" value="F:nucleotide binding"/>
    <property type="evidence" value="ECO:0007669"/>
    <property type="project" value="InterPro"/>
</dbReference>
<dbReference type="InterPro" id="IPR043906">
    <property type="entry name" value="Gfo/Idh/MocA_OxRdtase_bact_C"/>
</dbReference>
<evidence type="ECO:0000259" key="1">
    <source>
        <dbReference type="Pfam" id="PF01408"/>
    </source>
</evidence>
<dbReference type="PANTHER" id="PTHR43818">
    <property type="entry name" value="BCDNA.GH03377"/>
    <property type="match status" value="1"/>
</dbReference>
<evidence type="ECO:0000259" key="2">
    <source>
        <dbReference type="Pfam" id="PF19051"/>
    </source>
</evidence>
<dbReference type="PANTHER" id="PTHR43818:SF5">
    <property type="entry name" value="OXIDOREDUCTASE FAMILY PROTEIN"/>
    <property type="match status" value="1"/>
</dbReference>
<name>A0A1F2WK32_9ACTN</name>
<protein>
    <submittedName>
        <fullName evidence="3">Dehydrogenase</fullName>
    </submittedName>
</protein>
<proteinExistence type="predicted"/>
<dbReference type="Proteomes" id="UP000177876">
    <property type="component" value="Unassembled WGS sequence"/>
</dbReference>
<dbReference type="SUPFAM" id="SSF55347">
    <property type="entry name" value="Glyceraldehyde-3-phosphate dehydrogenase-like, C-terminal domain"/>
    <property type="match status" value="1"/>
</dbReference>
<dbReference type="EMBL" id="MELK01000036">
    <property type="protein sequence ID" value="OFW57207.1"/>
    <property type="molecule type" value="Genomic_DNA"/>
</dbReference>
<dbReference type="AlphaFoldDB" id="A0A1F2WK32"/>
<gene>
    <name evidence="3" type="ORF">A2Y75_08155</name>
</gene>
<dbReference type="InterPro" id="IPR036291">
    <property type="entry name" value="NAD(P)-bd_dom_sf"/>
</dbReference>
<sequence>MGCIGVGWQGGSNMNSFLGEKDCQIIAACDVAKNHLQDAVNRINGHYKNKDCAAYTDFRDLLARDDIDAVSIGLPDHWHAVPAVAAAKSGKDIFGEKPLSHNLLEGRAICDAVQRYGRIWQTGSWQRSQSHFRQACELVINGRIGKVHTVEVGLPAGHTDFGGTQGQEGITPPPKDLDYDFWLGPAPYEPYCPARVHKNWRWHLDYGGGQLMDWIGHHVDIAHWGLGFDYEGPSEIEGTGEYPKDGLWNTATKYRLTAKYPKGITMIIAGGHGDIRGGTKWTGQDGWVWVDRGGMDAQPKEILKEQIRPDEIHLFQSPGHWRNFLDCIKSRKTTLTPAEVAHRSASPGHLGQIAMLLGRKIRFNPTTEEILD</sequence>
<dbReference type="InterPro" id="IPR050463">
    <property type="entry name" value="Gfo/Idh/MocA_oxidrdct_glycsds"/>
</dbReference>
<reference evidence="3 4" key="1">
    <citation type="journal article" date="2016" name="Nat. Commun.">
        <title>Thousands of microbial genomes shed light on interconnected biogeochemical processes in an aquifer system.</title>
        <authorList>
            <person name="Anantharaman K."/>
            <person name="Brown C.T."/>
            <person name="Hug L.A."/>
            <person name="Sharon I."/>
            <person name="Castelle C.J."/>
            <person name="Probst A.J."/>
            <person name="Thomas B.C."/>
            <person name="Singh A."/>
            <person name="Wilkins M.J."/>
            <person name="Karaoz U."/>
            <person name="Brodie E.L."/>
            <person name="Williams K.H."/>
            <person name="Hubbard S.S."/>
            <person name="Banfield J.F."/>
        </authorList>
    </citation>
    <scope>NUCLEOTIDE SEQUENCE [LARGE SCALE GENOMIC DNA]</scope>
</reference>
<dbReference type="SUPFAM" id="SSF51735">
    <property type="entry name" value="NAD(P)-binding Rossmann-fold domains"/>
    <property type="match status" value="1"/>
</dbReference>
<comment type="caution">
    <text evidence="3">The sequence shown here is derived from an EMBL/GenBank/DDBJ whole genome shotgun (WGS) entry which is preliminary data.</text>
</comment>
<dbReference type="STRING" id="1797197.A2Y75_08155"/>
<evidence type="ECO:0000313" key="4">
    <source>
        <dbReference type="Proteomes" id="UP000177876"/>
    </source>
</evidence>
<dbReference type="InterPro" id="IPR000683">
    <property type="entry name" value="Gfo/Idh/MocA-like_OxRdtase_N"/>
</dbReference>
<evidence type="ECO:0000313" key="3">
    <source>
        <dbReference type="EMBL" id="OFW57207.1"/>
    </source>
</evidence>
<feature type="domain" description="Gfo/Idh/MocA-like oxidoreductase N-terminal" evidence="1">
    <location>
        <begin position="2"/>
        <end position="123"/>
    </location>
</feature>
<dbReference type="Gene3D" id="3.40.50.720">
    <property type="entry name" value="NAD(P)-binding Rossmann-like Domain"/>
    <property type="match status" value="1"/>
</dbReference>
<feature type="domain" description="Gfo/Idh/MocA-like oxidoreductase bacterial type C-terminal" evidence="2">
    <location>
        <begin position="138"/>
        <end position="371"/>
    </location>
</feature>
<feature type="non-terminal residue" evidence="3">
    <location>
        <position position="372"/>
    </location>
</feature>
<accession>A0A1F2WK32</accession>
<dbReference type="Pfam" id="PF19051">
    <property type="entry name" value="GFO_IDH_MocA_C2"/>
    <property type="match status" value="1"/>
</dbReference>
<dbReference type="Gene3D" id="3.30.360.10">
    <property type="entry name" value="Dihydrodipicolinate Reductase, domain 2"/>
    <property type="match status" value="1"/>
</dbReference>